<comment type="caution">
    <text evidence="1">The sequence shown here is derived from an EMBL/GenBank/DDBJ whole genome shotgun (WGS) entry which is preliminary data.</text>
</comment>
<dbReference type="AlphaFoldDB" id="A0A9P3PV00"/>
<sequence>MPTESRRHATEPVVPSHREAICHDSQQHIILLPLKRATLLDAWTLSAISYQGANQHLDVALHRGSGHDRYLERVVCINFEAPNLML</sequence>
<gene>
    <name evidence="1" type="ORF">LshimejAT787_1100490</name>
</gene>
<evidence type="ECO:0000313" key="2">
    <source>
        <dbReference type="Proteomes" id="UP001063166"/>
    </source>
</evidence>
<name>A0A9P3PV00_LYOSH</name>
<proteinExistence type="predicted"/>
<dbReference type="EMBL" id="BRPK01000011">
    <property type="protein sequence ID" value="GLB42034.1"/>
    <property type="molecule type" value="Genomic_DNA"/>
</dbReference>
<reference evidence="1" key="1">
    <citation type="submission" date="2022-07" db="EMBL/GenBank/DDBJ databases">
        <title>The genome of Lyophyllum shimeji provides insight into the initial evolution of ectomycorrhizal fungal genome.</title>
        <authorList>
            <person name="Kobayashi Y."/>
            <person name="Shibata T."/>
            <person name="Hirakawa H."/>
            <person name="Shigenobu S."/>
            <person name="Nishiyama T."/>
            <person name="Yamada A."/>
            <person name="Hasebe M."/>
            <person name="Kawaguchi M."/>
        </authorList>
    </citation>
    <scope>NUCLEOTIDE SEQUENCE</scope>
    <source>
        <strain evidence="1">AT787</strain>
    </source>
</reference>
<organism evidence="1 2">
    <name type="scientific">Lyophyllum shimeji</name>
    <name type="common">Hon-shimeji</name>
    <name type="synonym">Tricholoma shimeji</name>
    <dbReference type="NCBI Taxonomy" id="47721"/>
    <lineage>
        <taxon>Eukaryota</taxon>
        <taxon>Fungi</taxon>
        <taxon>Dikarya</taxon>
        <taxon>Basidiomycota</taxon>
        <taxon>Agaricomycotina</taxon>
        <taxon>Agaricomycetes</taxon>
        <taxon>Agaricomycetidae</taxon>
        <taxon>Agaricales</taxon>
        <taxon>Tricholomatineae</taxon>
        <taxon>Lyophyllaceae</taxon>
        <taxon>Lyophyllum</taxon>
    </lineage>
</organism>
<dbReference type="Proteomes" id="UP001063166">
    <property type="component" value="Unassembled WGS sequence"/>
</dbReference>
<protein>
    <submittedName>
        <fullName evidence="1">Uncharacterized protein</fullName>
    </submittedName>
</protein>
<keyword evidence="2" id="KW-1185">Reference proteome</keyword>
<accession>A0A9P3PV00</accession>
<evidence type="ECO:0000313" key="1">
    <source>
        <dbReference type="EMBL" id="GLB42034.1"/>
    </source>
</evidence>